<evidence type="ECO:0000256" key="5">
    <source>
        <dbReference type="ARBA" id="ARBA00022723"/>
    </source>
</evidence>
<feature type="binding site" evidence="9">
    <location>
        <position position="144"/>
    </location>
    <ligand>
        <name>a divalent metal cation</name>
        <dbReference type="ChEBI" id="CHEBI:60240"/>
    </ligand>
</feature>
<comment type="similarity">
    <text evidence="3">In the N-terminal section; belongs to the malic enzymes family.</text>
</comment>
<dbReference type="SMART" id="SM00919">
    <property type="entry name" value="Malic_M"/>
    <property type="match status" value="1"/>
</dbReference>
<sequence length="765" mass="82524">MSSPQDEKRDSLRQAALEYHEFPIPGKLAIAATKQLVNQRDLALAYSPGVAFACEEIAADPATAYRYTARGNLVAVVTNGTAVLGLGDIGPLAAKPVMEGKAVLFKKFAGIDVFDLELAENNLDKLVDAIAALEPTFGGINLEDIKAPDCFYVERKLRERMKIPVFHDDQHGTAIVVGAAMINGLKVVGKDIRKVKLVASGAGAAALACLNLLVKLGMPRENIWVTDLKGVVFEGRTELMDPDKAEFAQPTAQRTLGEVIEGADIFLGLSAGGVLKQDMVAKMAAKPLIFALANPNPEIQPEDVKAVRDDAVMATGRTDYPNQVNNVLCFPYIFRGALDSGATTITVEMEIAAVHAIAELAQAEQSEVVAAAYAGANLSFGPEYLIPKPFDPRLMMKIAPAVAQAAADSGVAARPIADLDAYREKLQTFVYASGTAMKPIFNLAKRAQHKRVAYAEGEEERILRAAQVVVDEGLARPTLIGRPTVIAQRIERFGLRLEADRDYDVVNTEHDERFRDYWQTYHRMQARQGVTAQLAKIEMRRRLTLIGCMLLHKGEVDGMICGTWGSTAMHLRFIDQVIGRRAGVNTYACMNALILPGRQVFLVDTHVNLDPTAAELTEITIMAAEEMLRFGVKPKAALLSHSNFGSSNAPSAIKMRETLARVRARAPWLEIDGEMHGDAALDPGCRDELIPDSTLSGEANLLVLPNIDAANISYNLLKSAAGGGIAVGPVLLGAAKPVHVLTPSATVRRIVNMTALTVADANAAR</sequence>
<evidence type="ECO:0000256" key="1">
    <source>
        <dbReference type="ARBA" id="ARBA00001936"/>
    </source>
</evidence>
<dbReference type="Pfam" id="PF12434">
    <property type="entry name" value="Malate_DH"/>
    <property type="match status" value="1"/>
</dbReference>
<dbReference type="GO" id="GO:0051287">
    <property type="term" value="F:NAD binding"/>
    <property type="evidence" value="ECO:0007669"/>
    <property type="project" value="InterPro"/>
</dbReference>
<dbReference type="PANTHER" id="PTHR43237:SF4">
    <property type="entry name" value="NADP-DEPENDENT MALIC ENZYME"/>
    <property type="match status" value="1"/>
</dbReference>
<dbReference type="InterPro" id="IPR037062">
    <property type="entry name" value="Malic_N_dom_sf"/>
</dbReference>
<dbReference type="InterPro" id="IPR042113">
    <property type="entry name" value="P_AcTrfase_dom1"/>
</dbReference>
<feature type="domain" description="Malic enzyme NAD-binding" evidence="11">
    <location>
        <begin position="170"/>
        <end position="407"/>
    </location>
</feature>
<evidence type="ECO:0000313" key="14">
    <source>
        <dbReference type="Proteomes" id="UP000643207"/>
    </source>
</evidence>
<evidence type="ECO:0000259" key="11">
    <source>
        <dbReference type="SMART" id="SM00919"/>
    </source>
</evidence>
<dbReference type="Pfam" id="PF00390">
    <property type="entry name" value="malic"/>
    <property type="match status" value="2"/>
</dbReference>
<name>A0A9X0XAZ9_9BURK</name>
<comment type="cofactor">
    <cofactor evidence="2">
        <name>Mg(2+)</name>
        <dbReference type="ChEBI" id="CHEBI:18420"/>
    </cofactor>
</comment>
<evidence type="ECO:0000313" key="13">
    <source>
        <dbReference type="EMBL" id="MBL0718722.1"/>
    </source>
</evidence>
<dbReference type="InterPro" id="IPR045213">
    <property type="entry name" value="Malic_NAD-bd_bact_type"/>
</dbReference>
<dbReference type="FunFam" id="3.40.50.10380:FF:000003">
    <property type="entry name" value="NADP-dependent malic enzyme"/>
    <property type="match status" value="1"/>
</dbReference>
<dbReference type="RefSeq" id="WP_201823679.1">
    <property type="nucleotide sequence ID" value="NZ_JAERRA010000001.1"/>
</dbReference>
<dbReference type="Gene3D" id="3.40.50.10380">
    <property type="entry name" value="Malic enzyme, N-terminal domain"/>
    <property type="match status" value="1"/>
</dbReference>
<feature type="active site" description="Proton acceptor" evidence="8">
    <location>
        <position position="101"/>
    </location>
</feature>
<dbReference type="Gene3D" id="3.40.50.720">
    <property type="entry name" value="NAD(P)-binding Rossmann-like Domain"/>
    <property type="match status" value="1"/>
</dbReference>
<dbReference type="SUPFAM" id="SSF53223">
    <property type="entry name" value="Aminoacid dehydrogenase-like, N-terminal domain"/>
    <property type="match status" value="1"/>
</dbReference>
<dbReference type="GO" id="GO:0016616">
    <property type="term" value="F:oxidoreductase activity, acting on the CH-OH group of donors, NAD or NADP as acceptor"/>
    <property type="evidence" value="ECO:0007669"/>
    <property type="project" value="InterPro"/>
</dbReference>
<evidence type="ECO:0000256" key="6">
    <source>
        <dbReference type="ARBA" id="ARBA00023002"/>
    </source>
</evidence>
<dbReference type="GO" id="GO:0006108">
    <property type="term" value="P:malate metabolic process"/>
    <property type="evidence" value="ECO:0007669"/>
    <property type="project" value="InterPro"/>
</dbReference>
<dbReference type="Gene3D" id="3.40.50.10950">
    <property type="match status" value="1"/>
</dbReference>
<feature type="binding site" evidence="9">
    <location>
        <position position="143"/>
    </location>
    <ligand>
        <name>a divalent metal cation</name>
        <dbReference type="ChEBI" id="CHEBI:60240"/>
    </ligand>
</feature>
<comment type="similarity">
    <text evidence="4">In the C-terminal section; belongs to the phosphate acetyltransferase and butyryltransferase family.</text>
</comment>
<organism evidence="13 14">
    <name type="scientific">Aquariibacter lacus</name>
    <dbReference type="NCBI Taxonomy" id="2801332"/>
    <lineage>
        <taxon>Bacteria</taxon>
        <taxon>Pseudomonadati</taxon>
        <taxon>Pseudomonadota</taxon>
        <taxon>Betaproteobacteria</taxon>
        <taxon>Burkholderiales</taxon>
        <taxon>Sphaerotilaceae</taxon>
        <taxon>Aquariibacter</taxon>
    </lineage>
</organism>
<dbReference type="SUPFAM" id="SSF53659">
    <property type="entry name" value="Isocitrate/Isopropylmalate dehydrogenase-like"/>
    <property type="match status" value="1"/>
</dbReference>
<evidence type="ECO:0000256" key="8">
    <source>
        <dbReference type="PIRSR" id="PIRSR036684-1"/>
    </source>
</evidence>
<dbReference type="Pfam" id="PF01515">
    <property type="entry name" value="PTA_PTB"/>
    <property type="match status" value="1"/>
</dbReference>
<protein>
    <submittedName>
        <fullName evidence="13">NADP-dependent malic enzyme</fullName>
    </submittedName>
</protein>
<dbReference type="InterPro" id="IPR046346">
    <property type="entry name" value="Aminoacid_DH-like_N_sf"/>
</dbReference>
<evidence type="ECO:0000259" key="12">
    <source>
        <dbReference type="SMART" id="SM01274"/>
    </source>
</evidence>
<evidence type="ECO:0000256" key="2">
    <source>
        <dbReference type="ARBA" id="ARBA00001946"/>
    </source>
</evidence>
<accession>A0A9X0XAZ9</accession>
<dbReference type="InterPro" id="IPR012301">
    <property type="entry name" value="Malic_N_dom"/>
</dbReference>
<dbReference type="InterPro" id="IPR012302">
    <property type="entry name" value="Malic_NAD-bd"/>
</dbReference>
<dbReference type="GO" id="GO:0016746">
    <property type="term" value="F:acyltransferase activity"/>
    <property type="evidence" value="ECO:0007669"/>
    <property type="project" value="InterPro"/>
</dbReference>
<dbReference type="PANTHER" id="PTHR43237">
    <property type="entry name" value="NADP-DEPENDENT MALIC ENZYME"/>
    <property type="match status" value="1"/>
</dbReference>
<dbReference type="InterPro" id="IPR036291">
    <property type="entry name" value="NAD(P)-bd_dom_sf"/>
</dbReference>
<dbReference type="CDD" id="cd05311">
    <property type="entry name" value="NAD_bind_2_malic_enz"/>
    <property type="match status" value="1"/>
</dbReference>
<dbReference type="FunFam" id="3.40.50.720:FF:000095">
    <property type="entry name" value="NADP-dependent malic enzyme"/>
    <property type="match status" value="1"/>
</dbReference>
<dbReference type="SUPFAM" id="SSF51735">
    <property type="entry name" value="NAD(P)-binding Rossmann-fold domains"/>
    <property type="match status" value="1"/>
</dbReference>
<keyword evidence="7" id="KW-0511">Multifunctional enzyme</keyword>
<dbReference type="Gene3D" id="3.40.50.10750">
    <property type="entry name" value="Isocitrate/Isopropylmalate dehydrogenase-like"/>
    <property type="match status" value="1"/>
</dbReference>
<dbReference type="Proteomes" id="UP000643207">
    <property type="component" value="Unassembled WGS sequence"/>
</dbReference>
<dbReference type="InterPro" id="IPR002505">
    <property type="entry name" value="PTA_PTB"/>
</dbReference>
<evidence type="ECO:0000256" key="4">
    <source>
        <dbReference type="ARBA" id="ARBA00008756"/>
    </source>
</evidence>
<evidence type="ECO:0000256" key="3">
    <source>
        <dbReference type="ARBA" id="ARBA00007686"/>
    </source>
</evidence>
<feature type="binding site" evidence="10">
    <location>
        <position position="294"/>
    </location>
    <ligand>
        <name>a divalent metal cation</name>
        <dbReference type="ChEBI" id="CHEBI:60240"/>
    </ligand>
</feature>
<dbReference type="SMART" id="SM01274">
    <property type="entry name" value="malic"/>
    <property type="match status" value="1"/>
</dbReference>
<comment type="cofactor">
    <cofactor evidence="1">
        <name>Mn(2+)</name>
        <dbReference type="ChEBI" id="CHEBI:29035"/>
    </cofactor>
</comment>
<comment type="caution">
    <text evidence="13">The sequence shown here is derived from an EMBL/GenBank/DDBJ whole genome shotgun (WGS) entry which is preliminary data.</text>
</comment>
<dbReference type="NCBIfam" id="NF009501">
    <property type="entry name" value="PRK12861.1"/>
    <property type="match status" value="1"/>
</dbReference>
<keyword evidence="6" id="KW-0560">Oxidoreductase</keyword>
<dbReference type="AlphaFoldDB" id="A0A9X0XAZ9"/>
<dbReference type="InterPro" id="IPR051674">
    <property type="entry name" value="Malate_Decarboxylase"/>
</dbReference>
<dbReference type="PIRSF" id="PIRSF036684">
    <property type="entry name" value="ME_PTA"/>
    <property type="match status" value="1"/>
</dbReference>
<dbReference type="Pfam" id="PF03949">
    <property type="entry name" value="Malic_M"/>
    <property type="match status" value="1"/>
</dbReference>
<reference evidence="13 14" key="1">
    <citation type="submission" date="2021-01" db="EMBL/GenBank/DDBJ databases">
        <title>Piscinibacter sp. Jin2 Genome sequencing and assembly.</title>
        <authorList>
            <person name="Kim I."/>
        </authorList>
    </citation>
    <scope>NUCLEOTIDE SEQUENCE [LARGE SCALE GENOMIC DNA]</scope>
    <source>
        <strain evidence="13 14">Jin2</strain>
    </source>
</reference>
<evidence type="ECO:0000256" key="7">
    <source>
        <dbReference type="ARBA" id="ARBA00023268"/>
    </source>
</evidence>
<feature type="domain" description="Malic enzyme N-terminal" evidence="12">
    <location>
        <begin position="25"/>
        <end position="158"/>
    </location>
</feature>
<gene>
    <name evidence="13" type="ORF">JI742_02360</name>
</gene>
<dbReference type="InterPro" id="IPR032683">
    <property type="entry name" value="Malate_DH"/>
</dbReference>
<feature type="binding site" evidence="10">
    <location>
        <position position="169"/>
    </location>
    <ligand>
        <name>a divalent metal cation</name>
        <dbReference type="ChEBI" id="CHEBI:60240"/>
    </ligand>
</feature>
<keyword evidence="14" id="KW-1185">Reference proteome</keyword>
<dbReference type="GO" id="GO:0046872">
    <property type="term" value="F:metal ion binding"/>
    <property type="evidence" value="ECO:0007669"/>
    <property type="project" value="UniProtKB-KW"/>
</dbReference>
<dbReference type="InterPro" id="IPR042112">
    <property type="entry name" value="P_AcTrfase_dom2"/>
</dbReference>
<keyword evidence="5 9" id="KW-0479">Metal-binding</keyword>
<proteinExistence type="inferred from homology"/>
<feature type="binding site" evidence="10">
    <location>
        <begin position="83"/>
        <end position="90"/>
    </location>
    <ligand>
        <name>NADP(+)</name>
        <dbReference type="ChEBI" id="CHEBI:58349"/>
    </ligand>
</feature>
<evidence type="ECO:0000256" key="10">
    <source>
        <dbReference type="PIRSR" id="PIRSR036684-3"/>
    </source>
</evidence>
<dbReference type="InterPro" id="IPR012188">
    <property type="entry name" value="ME_PTA"/>
</dbReference>
<evidence type="ECO:0000256" key="9">
    <source>
        <dbReference type="PIRSR" id="PIRSR036684-2"/>
    </source>
</evidence>
<dbReference type="EMBL" id="JAERRA010000001">
    <property type="protein sequence ID" value="MBL0718722.1"/>
    <property type="molecule type" value="Genomic_DNA"/>
</dbReference>
<dbReference type="GO" id="GO:0004470">
    <property type="term" value="F:malic enzyme activity"/>
    <property type="evidence" value="ECO:0007669"/>
    <property type="project" value="InterPro"/>
</dbReference>
<keyword evidence="10" id="KW-0521">NADP</keyword>